<comment type="caution">
    <text evidence="1">The sequence shown here is derived from an EMBL/GenBank/DDBJ whole genome shotgun (WGS) entry which is preliminary data.</text>
</comment>
<dbReference type="AlphaFoldDB" id="A0A1E3KP33"/>
<dbReference type="Pfam" id="PF05119">
    <property type="entry name" value="Terminase_4"/>
    <property type="match status" value="1"/>
</dbReference>
<evidence type="ECO:0000313" key="2">
    <source>
        <dbReference type="Proteomes" id="UP000094892"/>
    </source>
</evidence>
<gene>
    <name evidence="1" type="ORF">LPJSA22_00567</name>
</gene>
<name>A0A1E3KP33_LACPN</name>
<reference evidence="1 2" key="1">
    <citation type="submission" date="2016-08" db="EMBL/GenBank/DDBJ databases">
        <title>Genome sequencing of Lactobacillus plantarum JSA22, isolated from fermented soybean paste.</title>
        <authorList>
            <person name="Choi H.S."/>
        </authorList>
    </citation>
    <scope>NUCLEOTIDE SEQUENCE [LARGE SCALE GENOMIC DNA]</scope>
    <source>
        <strain evidence="1 2">JSA22</strain>
    </source>
</reference>
<sequence length="95" mass="10754">MQRIDKKSAVEKEKVDRYISLLDAFYQLDESIQQHGVMVKIENGKQIYWKTNPAVSEKNRINSALITLEKDFKPVKATPKVSNTATTSDEKGGLV</sequence>
<dbReference type="Proteomes" id="UP000094892">
    <property type="component" value="Unassembled WGS sequence"/>
</dbReference>
<organism evidence="1 2">
    <name type="scientific">Lactiplantibacillus plantarum</name>
    <name type="common">Lactobacillus plantarum</name>
    <dbReference type="NCBI Taxonomy" id="1590"/>
    <lineage>
        <taxon>Bacteria</taxon>
        <taxon>Bacillati</taxon>
        <taxon>Bacillota</taxon>
        <taxon>Bacilli</taxon>
        <taxon>Lactobacillales</taxon>
        <taxon>Lactobacillaceae</taxon>
        <taxon>Lactiplantibacillus</taxon>
    </lineage>
</organism>
<evidence type="ECO:0000313" key="1">
    <source>
        <dbReference type="EMBL" id="ODO60623.1"/>
    </source>
</evidence>
<dbReference type="RefSeq" id="WP_015825169.1">
    <property type="nucleotide sequence ID" value="NZ_CP018209.1"/>
</dbReference>
<dbReference type="PATRIC" id="fig|1590.143.peg.902"/>
<proteinExistence type="predicted"/>
<protein>
    <submittedName>
        <fullName evidence="1">Uncharacterized protein</fullName>
    </submittedName>
</protein>
<dbReference type="InterPro" id="IPR006448">
    <property type="entry name" value="Phage_term_ssu_P27"/>
</dbReference>
<dbReference type="EMBL" id="MCOL01000001">
    <property type="protein sequence ID" value="ODO60623.1"/>
    <property type="molecule type" value="Genomic_DNA"/>
</dbReference>
<accession>A0A1E3KP33</accession>